<feature type="transmembrane region" description="Helical" evidence="5">
    <location>
        <begin position="117"/>
        <end position="137"/>
    </location>
</feature>
<dbReference type="Pfam" id="PF01381">
    <property type="entry name" value="HTH_3"/>
    <property type="match status" value="1"/>
</dbReference>
<keyword evidence="8" id="KW-1185">Reference proteome</keyword>
<dbReference type="Proteomes" id="UP000746690">
    <property type="component" value="Unassembled WGS sequence"/>
</dbReference>
<protein>
    <submittedName>
        <fullName evidence="7">Helix-turn-helix domain-containing protein</fullName>
    </submittedName>
</protein>
<sequence length="181" mass="20980">MNKLLKYREKLNLTQEELAEKARVSTRTIQRIEKGTEPRGHTLKVLTEALGISEDDLKENKSEPKAEIINYQLTKHINLSSIFGVILPPINILLPWFIMKHKNQVNEITKQIVSVQIFYTIIALVCILSSPFISRWFGVTKQITLILLVVSVIMNLYIIIRNTIELDKNQRLHIKLNFSFL</sequence>
<keyword evidence="4 5" id="KW-0472">Membrane</keyword>
<evidence type="ECO:0000256" key="2">
    <source>
        <dbReference type="ARBA" id="ARBA00022692"/>
    </source>
</evidence>
<comment type="subcellular location">
    <subcellularLocation>
        <location evidence="1">Membrane</location>
        <topology evidence="1">Multi-pass membrane protein</topology>
    </subcellularLocation>
</comment>
<evidence type="ECO:0000313" key="8">
    <source>
        <dbReference type="Proteomes" id="UP000746690"/>
    </source>
</evidence>
<name>A0ABX1RVY3_9FLAO</name>
<dbReference type="SUPFAM" id="SSF47413">
    <property type="entry name" value="lambda repressor-like DNA-binding domains"/>
    <property type="match status" value="1"/>
</dbReference>
<evidence type="ECO:0000256" key="4">
    <source>
        <dbReference type="ARBA" id="ARBA00023136"/>
    </source>
</evidence>
<dbReference type="EMBL" id="JABBHF010000004">
    <property type="protein sequence ID" value="NMH87719.1"/>
    <property type="molecule type" value="Genomic_DNA"/>
</dbReference>
<accession>A0ABX1RVY3</accession>
<feature type="transmembrane region" description="Helical" evidence="5">
    <location>
        <begin position="143"/>
        <end position="160"/>
    </location>
</feature>
<evidence type="ECO:0000256" key="3">
    <source>
        <dbReference type="ARBA" id="ARBA00022989"/>
    </source>
</evidence>
<dbReference type="InterPro" id="IPR001387">
    <property type="entry name" value="Cro/C1-type_HTH"/>
</dbReference>
<organism evidence="7 8">
    <name type="scientific">Flavivirga algicola</name>
    <dbReference type="NCBI Taxonomy" id="2729136"/>
    <lineage>
        <taxon>Bacteria</taxon>
        <taxon>Pseudomonadati</taxon>
        <taxon>Bacteroidota</taxon>
        <taxon>Flavobacteriia</taxon>
        <taxon>Flavobacteriales</taxon>
        <taxon>Flavobacteriaceae</taxon>
        <taxon>Flavivirga</taxon>
    </lineage>
</organism>
<feature type="transmembrane region" description="Helical" evidence="5">
    <location>
        <begin position="77"/>
        <end position="97"/>
    </location>
</feature>
<reference evidence="7 8" key="1">
    <citation type="submission" date="2020-04" db="EMBL/GenBank/DDBJ databases">
        <title>A Flavivirga sp. nov.</title>
        <authorList>
            <person name="Sun X."/>
        </authorList>
    </citation>
    <scope>NUCLEOTIDE SEQUENCE [LARGE SCALE GENOMIC DNA]</scope>
    <source>
        <strain evidence="7 8">Y03</strain>
    </source>
</reference>
<feature type="domain" description="HTH cro/C1-type" evidence="6">
    <location>
        <begin position="4"/>
        <end position="57"/>
    </location>
</feature>
<gene>
    <name evidence="7" type="ORF">HHX25_09405</name>
</gene>
<keyword evidence="2 5" id="KW-0812">Transmembrane</keyword>
<dbReference type="CDD" id="cd00093">
    <property type="entry name" value="HTH_XRE"/>
    <property type="match status" value="1"/>
</dbReference>
<dbReference type="Gene3D" id="1.10.260.40">
    <property type="entry name" value="lambda repressor-like DNA-binding domains"/>
    <property type="match status" value="1"/>
</dbReference>
<evidence type="ECO:0000256" key="1">
    <source>
        <dbReference type="ARBA" id="ARBA00004141"/>
    </source>
</evidence>
<dbReference type="RefSeq" id="WP_169672478.1">
    <property type="nucleotide sequence ID" value="NZ_JABBHF010000004.1"/>
</dbReference>
<dbReference type="Pfam" id="PF09685">
    <property type="entry name" value="MamF_MmsF"/>
    <property type="match status" value="1"/>
</dbReference>
<proteinExistence type="predicted"/>
<dbReference type="PROSITE" id="PS50943">
    <property type="entry name" value="HTH_CROC1"/>
    <property type="match status" value="1"/>
</dbReference>
<evidence type="ECO:0000256" key="5">
    <source>
        <dbReference type="SAM" id="Phobius"/>
    </source>
</evidence>
<keyword evidence="3 5" id="KW-1133">Transmembrane helix</keyword>
<evidence type="ECO:0000313" key="7">
    <source>
        <dbReference type="EMBL" id="NMH87719.1"/>
    </source>
</evidence>
<dbReference type="InterPro" id="IPR010982">
    <property type="entry name" value="Lambda_DNA-bd_dom_sf"/>
</dbReference>
<dbReference type="InterPro" id="IPR019109">
    <property type="entry name" value="MamF_MmsF"/>
</dbReference>
<dbReference type="SMART" id="SM00530">
    <property type="entry name" value="HTH_XRE"/>
    <property type="match status" value="1"/>
</dbReference>
<evidence type="ECO:0000259" key="6">
    <source>
        <dbReference type="PROSITE" id="PS50943"/>
    </source>
</evidence>
<comment type="caution">
    <text evidence="7">The sequence shown here is derived from an EMBL/GenBank/DDBJ whole genome shotgun (WGS) entry which is preliminary data.</text>
</comment>